<evidence type="ECO:0000313" key="7">
    <source>
        <dbReference type="EMBL" id="MEU6821136.1"/>
    </source>
</evidence>
<keyword evidence="8" id="KW-1185">Reference proteome</keyword>
<dbReference type="Gene3D" id="1.20.1250.20">
    <property type="entry name" value="MFS general substrate transporter like domains"/>
    <property type="match status" value="1"/>
</dbReference>
<evidence type="ECO:0000256" key="5">
    <source>
        <dbReference type="SAM" id="Phobius"/>
    </source>
</evidence>
<dbReference type="EMBL" id="JBEYXV010000004">
    <property type="protein sequence ID" value="MEU6821136.1"/>
    <property type="molecule type" value="Genomic_DNA"/>
</dbReference>
<evidence type="ECO:0000256" key="4">
    <source>
        <dbReference type="ARBA" id="ARBA00023136"/>
    </source>
</evidence>
<dbReference type="PROSITE" id="PS50850">
    <property type="entry name" value="MFS"/>
    <property type="match status" value="1"/>
</dbReference>
<feature type="transmembrane region" description="Helical" evidence="5">
    <location>
        <begin position="42"/>
        <end position="63"/>
    </location>
</feature>
<evidence type="ECO:0000259" key="6">
    <source>
        <dbReference type="PROSITE" id="PS50850"/>
    </source>
</evidence>
<feature type="domain" description="Major facilitator superfamily (MFS) profile" evidence="6">
    <location>
        <begin position="1"/>
        <end position="129"/>
    </location>
</feature>
<keyword evidence="4 5" id="KW-0472">Membrane</keyword>
<evidence type="ECO:0000256" key="3">
    <source>
        <dbReference type="ARBA" id="ARBA00022989"/>
    </source>
</evidence>
<reference evidence="7 8" key="1">
    <citation type="submission" date="2024-06" db="EMBL/GenBank/DDBJ databases">
        <title>The Natural Products Discovery Center: Release of the First 8490 Sequenced Strains for Exploring Actinobacteria Biosynthetic Diversity.</title>
        <authorList>
            <person name="Kalkreuter E."/>
            <person name="Kautsar S.A."/>
            <person name="Yang D."/>
            <person name="Bader C.D."/>
            <person name="Teijaro C.N."/>
            <person name="Fluegel L."/>
            <person name="Davis C.M."/>
            <person name="Simpson J.R."/>
            <person name="Lauterbach L."/>
            <person name="Steele A.D."/>
            <person name="Gui C."/>
            <person name="Meng S."/>
            <person name="Li G."/>
            <person name="Viehrig K."/>
            <person name="Ye F."/>
            <person name="Su P."/>
            <person name="Kiefer A.F."/>
            <person name="Nichols A."/>
            <person name="Cepeda A.J."/>
            <person name="Yan W."/>
            <person name="Fan B."/>
            <person name="Jiang Y."/>
            <person name="Adhikari A."/>
            <person name="Zheng C.-J."/>
            <person name="Schuster L."/>
            <person name="Cowan T.M."/>
            <person name="Smanski M.J."/>
            <person name="Chevrette M.G."/>
            <person name="De Carvalho L.P.S."/>
            <person name="Shen B."/>
        </authorList>
    </citation>
    <scope>NUCLEOTIDE SEQUENCE [LARGE SCALE GENOMIC DNA]</scope>
    <source>
        <strain evidence="7 8">NPDC046838</strain>
    </source>
</reference>
<dbReference type="InterPro" id="IPR011701">
    <property type="entry name" value="MFS"/>
</dbReference>
<dbReference type="InterPro" id="IPR036259">
    <property type="entry name" value="MFS_trans_sf"/>
</dbReference>
<gene>
    <name evidence="7" type="ORF">ABZ921_10935</name>
</gene>
<proteinExistence type="predicted"/>
<sequence length="129" mass="12957">MVLAAFSIAATVCSFVAAAVAHRLRRRPVFFVGWLVAGAPRFLVLASGAPLWAVAVVMGIGGLGGGFINPIIGEVTYERIPPEMVGRVRGIGEALAWAGIPLGGLFGGAGGGACFNGLIGTELTGPPVG</sequence>
<dbReference type="InterPro" id="IPR020846">
    <property type="entry name" value="MFS_dom"/>
</dbReference>
<dbReference type="SUPFAM" id="SSF103473">
    <property type="entry name" value="MFS general substrate transporter"/>
    <property type="match status" value="1"/>
</dbReference>
<dbReference type="Pfam" id="PF07690">
    <property type="entry name" value="MFS_1"/>
    <property type="match status" value="1"/>
</dbReference>
<protein>
    <submittedName>
        <fullName evidence="7">MFS transporter</fullName>
    </submittedName>
</protein>
<keyword evidence="3 5" id="KW-1133">Transmembrane helix</keyword>
<comment type="subcellular location">
    <subcellularLocation>
        <location evidence="1">Cell membrane</location>
        <topology evidence="1">Multi-pass membrane protein</topology>
    </subcellularLocation>
</comment>
<dbReference type="RefSeq" id="WP_359347139.1">
    <property type="nucleotide sequence ID" value="NZ_JBEYXV010000004.1"/>
</dbReference>
<accession>A0ABV3BJF4</accession>
<dbReference type="Proteomes" id="UP001551176">
    <property type="component" value="Unassembled WGS sequence"/>
</dbReference>
<organism evidence="7 8">
    <name type="scientific">Streptomyces atriruber</name>
    <dbReference type="NCBI Taxonomy" id="545121"/>
    <lineage>
        <taxon>Bacteria</taxon>
        <taxon>Bacillati</taxon>
        <taxon>Actinomycetota</taxon>
        <taxon>Actinomycetes</taxon>
        <taxon>Kitasatosporales</taxon>
        <taxon>Streptomycetaceae</taxon>
        <taxon>Streptomyces</taxon>
    </lineage>
</organism>
<comment type="caution">
    <text evidence="7">The sequence shown here is derived from an EMBL/GenBank/DDBJ whole genome shotgun (WGS) entry which is preliminary data.</text>
</comment>
<keyword evidence="2 5" id="KW-0812">Transmembrane</keyword>
<evidence type="ECO:0000313" key="8">
    <source>
        <dbReference type="Proteomes" id="UP001551176"/>
    </source>
</evidence>
<evidence type="ECO:0000256" key="2">
    <source>
        <dbReference type="ARBA" id="ARBA00022692"/>
    </source>
</evidence>
<name>A0ABV3BJF4_9ACTN</name>
<evidence type="ECO:0000256" key="1">
    <source>
        <dbReference type="ARBA" id="ARBA00004651"/>
    </source>
</evidence>